<proteinExistence type="predicted"/>
<organism evidence="1 2">
    <name type="scientific">Candidatus Woesebacteria bacterium GW2011_GWB1_38_5b</name>
    <dbReference type="NCBI Taxonomy" id="1618569"/>
    <lineage>
        <taxon>Bacteria</taxon>
        <taxon>Candidatus Woeseibacteriota</taxon>
    </lineage>
</organism>
<reference evidence="1 2" key="1">
    <citation type="journal article" date="2015" name="Nature">
        <title>rRNA introns, odd ribosomes, and small enigmatic genomes across a large radiation of phyla.</title>
        <authorList>
            <person name="Brown C.T."/>
            <person name="Hug L.A."/>
            <person name="Thomas B.C."/>
            <person name="Sharon I."/>
            <person name="Castelle C.J."/>
            <person name="Singh A."/>
            <person name="Wilkins M.J."/>
            <person name="Williams K.H."/>
            <person name="Banfield J.F."/>
        </authorList>
    </citation>
    <scope>NUCLEOTIDE SEQUENCE [LARGE SCALE GENOMIC DNA]</scope>
</reference>
<evidence type="ECO:0000313" key="1">
    <source>
        <dbReference type="EMBL" id="KKQ75806.1"/>
    </source>
</evidence>
<comment type="caution">
    <text evidence="1">The sequence shown here is derived from an EMBL/GenBank/DDBJ whole genome shotgun (WGS) entry which is preliminary data.</text>
</comment>
<protein>
    <submittedName>
        <fullName evidence="1">Orotidine-5'-phosphate decarboxylase</fullName>
    </submittedName>
</protein>
<dbReference type="SUPFAM" id="SSF51366">
    <property type="entry name" value="Ribulose-phoshate binding barrel"/>
    <property type="match status" value="1"/>
</dbReference>
<dbReference type="AlphaFoldDB" id="A0A0G0NFC8"/>
<dbReference type="InterPro" id="IPR013785">
    <property type="entry name" value="Aldolase_TIM"/>
</dbReference>
<name>A0A0G0NFC8_9BACT</name>
<accession>A0A0G0NFC8</accession>
<dbReference type="EMBL" id="LBUZ01000004">
    <property type="protein sequence ID" value="KKQ75806.1"/>
    <property type="molecule type" value="Genomic_DNA"/>
</dbReference>
<sequence>MPTFLDKLTAKWNEGKFVCIGLDNSDFEFNRNIIDQTFDLVATYKPNSAFYEEKGAQGYYSIY</sequence>
<dbReference type="InterPro" id="IPR011060">
    <property type="entry name" value="RibuloseP-bd_barrel"/>
</dbReference>
<dbReference type="Gene3D" id="3.20.20.70">
    <property type="entry name" value="Aldolase class I"/>
    <property type="match status" value="1"/>
</dbReference>
<gene>
    <name evidence="1" type="ORF">US96_C0004G0029</name>
</gene>
<evidence type="ECO:0000313" key="2">
    <source>
        <dbReference type="Proteomes" id="UP000034181"/>
    </source>
</evidence>
<dbReference type="Proteomes" id="UP000034181">
    <property type="component" value="Unassembled WGS sequence"/>
</dbReference>